<dbReference type="InterPro" id="IPR008279">
    <property type="entry name" value="PEP-util_enz_mobile_dom"/>
</dbReference>
<dbReference type="Gene3D" id="3.30.1490.20">
    <property type="entry name" value="ATP-grasp fold, A domain"/>
    <property type="match status" value="2"/>
</dbReference>
<evidence type="ECO:0000313" key="4">
    <source>
        <dbReference type="EMBL" id="MDX8148027.1"/>
    </source>
</evidence>
<dbReference type="InterPro" id="IPR051549">
    <property type="entry name" value="PEP_Utilizing_Enz"/>
</dbReference>
<dbReference type="InterPro" id="IPR036637">
    <property type="entry name" value="Phosphohistidine_dom_sf"/>
</dbReference>
<feature type="region of interest" description="Disordered" evidence="1">
    <location>
        <begin position="591"/>
        <end position="612"/>
    </location>
</feature>
<dbReference type="Gene3D" id="3.50.30.10">
    <property type="entry name" value="Phosphohistidine domain"/>
    <property type="match status" value="1"/>
</dbReference>
<dbReference type="PANTHER" id="PTHR43615">
    <property type="entry name" value="PHOSPHOENOLPYRUVATE SYNTHASE-RELATED"/>
    <property type="match status" value="1"/>
</dbReference>
<feature type="domain" description="Pyruvate phosphate dikinase AMP/ATP-binding" evidence="3">
    <location>
        <begin position="187"/>
        <end position="239"/>
    </location>
</feature>
<keyword evidence="5" id="KW-1185">Reference proteome</keyword>
<feature type="domain" description="Pyruvate phosphate dikinase AMP/ATP-binding" evidence="3">
    <location>
        <begin position="52"/>
        <end position="184"/>
    </location>
</feature>
<dbReference type="SUPFAM" id="SSF56059">
    <property type="entry name" value="Glutathione synthetase ATP-binding domain-like"/>
    <property type="match status" value="1"/>
</dbReference>
<organism evidence="4 5">
    <name type="scientific">Lentzea sokolovensis</name>
    <dbReference type="NCBI Taxonomy" id="3095429"/>
    <lineage>
        <taxon>Bacteria</taxon>
        <taxon>Bacillati</taxon>
        <taxon>Actinomycetota</taxon>
        <taxon>Actinomycetes</taxon>
        <taxon>Pseudonocardiales</taxon>
        <taxon>Pseudonocardiaceae</taxon>
        <taxon>Lentzea</taxon>
    </lineage>
</organism>
<dbReference type="SUPFAM" id="SSF52009">
    <property type="entry name" value="Phosphohistidine domain"/>
    <property type="match status" value="1"/>
</dbReference>
<dbReference type="PANTHER" id="PTHR43615:SF1">
    <property type="entry name" value="PPDK_N DOMAIN-CONTAINING PROTEIN"/>
    <property type="match status" value="1"/>
</dbReference>
<dbReference type="Proteomes" id="UP001285352">
    <property type="component" value="Unassembled WGS sequence"/>
</dbReference>
<gene>
    <name evidence="4" type="ORF">SK854_38350</name>
</gene>
<dbReference type="InterPro" id="IPR002192">
    <property type="entry name" value="PPDK_AMP/ATP-bd"/>
</dbReference>
<dbReference type="RefSeq" id="WP_319980038.1">
    <property type="nucleotide sequence ID" value="NZ_JAXAVU010000014.1"/>
</dbReference>
<evidence type="ECO:0000256" key="1">
    <source>
        <dbReference type="SAM" id="MobiDB-lite"/>
    </source>
</evidence>
<evidence type="ECO:0000313" key="5">
    <source>
        <dbReference type="Proteomes" id="UP001285352"/>
    </source>
</evidence>
<sequence length="702" mass="75679">MDILHLTEAIDVDREEAGGKASTLAELLAIGFPVPPGFVVLARAFDQSDTALDAALLDAAERLGSSPFAVRSSAAAEDLPDASYAGLYESFLNVPLDGLPEAVRACRASMAAARVTAYRDTPTQMAVLVQTMVEADAAGVAFTADPLTGDRDDLLVTAVRGLGERLVGGEAVGDQWTVRGSAVRCQRVTEHAVDADQVRAVAELGRRVEAHFGRPQDIEWAFAAGRLFLLQARPMTALPDPVDWRAPGPGLWQRNFRLGEWLPEPLTPLFADWVLPRIIAGFNEEMKATAGVSLPFGHELVHGWYYTTPHPVITPARLAGALVRGRLTLLRFMRHALVQPLVNPSAADTALLAQLHVRWTELRTRYQQLVDSTDSTVDDIAVLAGKYLWLLAVVGGAAWKMEAALGRFARRYLPDQLPDGVAVLLAGLPGIETDIPPHAVYSLDWYHPMTTRSTVDESRRVTSATNRAAAENLCRDALTNRPSLRAKFDALLAVAQRYAVIREQQARDLTLGWPLLRRLALRHGAELLSGDPTDIFFCTRAELNAKDNNLAAVIQRRRTTWQRQRRLAAPLQLGTPSRLIGAVMSRAGAAHSPTPAADNSITGQPASPGRASGRVRILREPSEIDRFVPGEVLVAPTTTPAWTPLFAIAAAVITDGGNLAAHASLVAREYGIPAVVGTGNGTRVLSEGQTVAVDGTTGVVSW</sequence>
<dbReference type="Pfam" id="PF01326">
    <property type="entry name" value="PPDK_N"/>
    <property type="match status" value="2"/>
</dbReference>
<evidence type="ECO:0000259" key="2">
    <source>
        <dbReference type="Pfam" id="PF00391"/>
    </source>
</evidence>
<dbReference type="Pfam" id="PF00391">
    <property type="entry name" value="PEP-utilizers"/>
    <property type="match status" value="1"/>
</dbReference>
<reference evidence="4 5" key="1">
    <citation type="submission" date="2023-11" db="EMBL/GenBank/DDBJ databases">
        <title>Lentzea sokolovensis, sp. nov., Lentzea kristufkii, sp. nov., and Lentzea miocenensis, sp. nov., rare actinobacteria from Sokolov Coal Basin, Miocene lacustrine sediment, Czech Republic.</title>
        <authorList>
            <person name="Lara A."/>
            <person name="Kotroba L."/>
            <person name="Nouioui I."/>
            <person name="Neumann-Schaal M."/>
            <person name="Mast Y."/>
            <person name="Chronakova A."/>
        </authorList>
    </citation>
    <scope>NUCLEOTIDE SEQUENCE [LARGE SCALE GENOMIC DNA]</scope>
    <source>
        <strain evidence="4 5">BCCO 10_0061</strain>
    </source>
</reference>
<evidence type="ECO:0000259" key="3">
    <source>
        <dbReference type="Pfam" id="PF01326"/>
    </source>
</evidence>
<accession>A0ABU4V8A3</accession>
<proteinExistence type="predicted"/>
<dbReference type="EMBL" id="JAXAVU010000014">
    <property type="protein sequence ID" value="MDX8148027.1"/>
    <property type="molecule type" value="Genomic_DNA"/>
</dbReference>
<name>A0ABU4V8A3_9PSEU</name>
<protein>
    <submittedName>
        <fullName evidence="4">PEP/pyruvate-binding domain-containing protein</fullName>
    </submittedName>
</protein>
<comment type="caution">
    <text evidence="4">The sequence shown here is derived from an EMBL/GenBank/DDBJ whole genome shotgun (WGS) entry which is preliminary data.</text>
</comment>
<dbReference type="Gene3D" id="3.30.470.20">
    <property type="entry name" value="ATP-grasp fold, B domain"/>
    <property type="match status" value="1"/>
</dbReference>
<dbReference type="InterPro" id="IPR013815">
    <property type="entry name" value="ATP_grasp_subdomain_1"/>
</dbReference>
<feature type="domain" description="PEP-utilising enzyme mobile" evidence="2">
    <location>
        <begin position="629"/>
        <end position="698"/>
    </location>
</feature>